<evidence type="ECO:0000313" key="1">
    <source>
        <dbReference type="EMBL" id="MBY8887235.1"/>
    </source>
</evidence>
<sequence length="319" mass="34331">MTTYHVSWTNEDIDAEDPLSAAREAWDMLRDPEAFPPVFEVGAGSTVVEVDLLDDAIRPASSHAANDLGAGLIIGAYLATYPYPLPDLDTTTARVVRADQVRQGDVLLSAFKLNDRQLGHATLKAHIPRYADPSPACGTCSPDCAAFALHAQHGECPALHMTAIGREVTDPEECDDEPFHLNDFADTLYLIVPHSTRALETAGRVLRAALAERNVTVHEGTGPYYAIPLDPATPAQEVYHRAHLSVADRNTSTEHDSPAHTGWTVFLRDDNGESVGEPLYIAGDGEVIDCTVESAAAAAFIAGWLTAHQRPSSASNTQD</sequence>
<name>A0ABS7QY12_9ACTN</name>
<protein>
    <submittedName>
        <fullName evidence="1">Uncharacterized protein</fullName>
    </submittedName>
</protein>
<dbReference type="RefSeq" id="WP_222979991.1">
    <property type="nucleotide sequence ID" value="NZ_JAINVZ010000015.1"/>
</dbReference>
<gene>
    <name evidence="1" type="ORF">K7472_20630</name>
</gene>
<reference evidence="1 2" key="1">
    <citation type="submission" date="2021-08" db="EMBL/GenBank/DDBJ databases">
        <title>Streptomyces sp. PTM05 isolated from lichen.</title>
        <authorList>
            <person name="Somphong A."/>
            <person name="Phongsopitanun W."/>
            <person name="Tanasupawat S."/>
        </authorList>
    </citation>
    <scope>NUCLEOTIDE SEQUENCE [LARGE SCALE GENOMIC DNA]</scope>
    <source>
        <strain evidence="1 2">Ptm05</strain>
    </source>
</reference>
<keyword evidence="2" id="KW-1185">Reference proteome</keyword>
<dbReference type="Proteomes" id="UP001198565">
    <property type="component" value="Unassembled WGS sequence"/>
</dbReference>
<comment type="caution">
    <text evidence="1">The sequence shown here is derived from an EMBL/GenBank/DDBJ whole genome shotgun (WGS) entry which is preliminary data.</text>
</comment>
<accession>A0ABS7QY12</accession>
<dbReference type="EMBL" id="JAINVZ010000015">
    <property type="protein sequence ID" value="MBY8887235.1"/>
    <property type="molecule type" value="Genomic_DNA"/>
</dbReference>
<proteinExistence type="predicted"/>
<organism evidence="1 2">
    <name type="scientific">Streptantibioticus parmotrematis</name>
    <dbReference type="NCBI Taxonomy" id="2873249"/>
    <lineage>
        <taxon>Bacteria</taxon>
        <taxon>Bacillati</taxon>
        <taxon>Actinomycetota</taxon>
        <taxon>Actinomycetes</taxon>
        <taxon>Kitasatosporales</taxon>
        <taxon>Streptomycetaceae</taxon>
        <taxon>Streptantibioticus</taxon>
    </lineage>
</organism>
<evidence type="ECO:0000313" key="2">
    <source>
        <dbReference type="Proteomes" id="UP001198565"/>
    </source>
</evidence>